<evidence type="ECO:0000313" key="3">
    <source>
        <dbReference type="Proteomes" id="UP001501556"/>
    </source>
</evidence>
<accession>A0ABP7R242</accession>
<evidence type="ECO:0008006" key="4">
    <source>
        <dbReference type="Google" id="ProtNLM"/>
    </source>
</evidence>
<feature type="transmembrane region" description="Helical" evidence="1">
    <location>
        <begin position="27"/>
        <end position="44"/>
    </location>
</feature>
<keyword evidence="1" id="KW-1133">Transmembrane helix</keyword>
<dbReference type="RefSeq" id="WP_345127245.1">
    <property type="nucleotide sequence ID" value="NZ_BAABDI010000043.1"/>
</dbReference>
<name>A0ABP7R242_9BACT</name>
<gene>
    <name evidence="2" type="ORF">GCM10022407_39750</name>
</gene>
<reference evidence="3" key="1">
    <citation type="journal article" date="2019" name="Int. J. Syst. Evol. Microbiol.">
        <title>The Global Catalogue of Microorganisms (GCM) 10K type strain sequencing project: providing services to taxonomists for standard genome sequencing and annotation.</title>
        <authorList>
            <consortium name="The Broad Institute Genomics Platform"/>
            <consortium name="The Broad Institute Genome Sequencing Center for Infectious Disease"/>
            <person name="Wu L."/>
            <person name="Ma J."/>
        </authorList>
    </citation>
    <scope>NUCLEOTIDE SEQUENCE [LARGE SCALE GENOMIC DNA]</scope>
    <source>
        <strain evidence="3">JCM 17217</strain>
    </source>
</reference>
<dbReference type="Proteomes" id="UP001501556">
    <property type="component" value="Unassembled WGS sequence"/>
</dbReference>
<keyword evidence="1" id="KW-0812">Transmembrane</keyword>
<proteinExistence type="predicted"/>
<evidence type="ECO:0000256" key="1">
    <source>
        <dbReference type="SAM" id="Phobius"/>
    </source>
</evidence>
<keyword evidence="1" id="KW-0472">Membrane</keyword>
<evidence type="ECO:0000313" key="2">
    <source>
        <dbReference type="EMBL" id="GAA3991347.1"/>
    </source>
</evidence>
<feature type="transmembrane region" description="Helical" evidence="1">
    <location>
        <begin position="50"/>
        <end position="65"/>
    </location>
</feature>
<keyword evidence="3" id="KW-1185">Reference proteome</keyword>
<sequence length="85" mass="9548">MFSSKDYSKMTFEELVSEEKKTKSQQTTTAVFIGVVIGIIFWAATHKGGFVLAVILLIFAFRVGYRNSQNLKSIQAEISRRDIVG</sequence>
<comment type="caution">
    <text evidence="2">The sequence shown here is derived from an EMBL/GenBank/DDBJ whole genome shotgun (WGS) entry which is preliminary data.</text>
</comment>
<protein>
    <recommendedName>
        <fullName evidence="4">FUSC family protein</fullName>
    </recommendedName>
</protein>
<dbReference type="EMBL" id="BAABDI010000043">
    <property type="protein sequence ID" value="GAA3991347.1"/>
    <property type="molecule type" value="Genomic_DNA"/>
</dbReference>
<organism evidence="2 3">
    <name type="scientific">Hymenobacter antarcticus</name>
    <dbReference type="NCBI Taxonomy" id="486270"/>
    <lineage>
        <taxon>Bacteria</taxon>
        <taxon>Pseudomonadati</taxon>
        <taxon>Bacteroidota</taxon>
        <taxon>Cytophagia</taxon>
        <taxon>Cytophagales</taxon>
        <taxon>Hymenobacteraceae</taxon>
        <taxon>Hymenobacter</taxon>
    </lineage>
</organism>